<keyword evidence="3" id="KW-1185">Reference proteome</keyword>
<comment type="caution">
    <text evidence="2">The sequence shown here is derived from an EMBL/GenBank/DDBJ whole genome shotgun (WGS) entry which is preliminary data.</text>
</comment>
<accession>A0A4U0WZ63</accession>
<evidence type="ECO:0000313" key="3">
    <source>
        <dbReference type="Proteomes" id="UP000309340"/>
    </source>
</evidence>
<protein>
    <submittedName>
        <fullName evidence="2">Uncharacterized protein</fullName>
    </submittedName>
</protein>
<dbReference type="STRING" id="329884.A0A4U0WZ63"/>
<gene>
    <name evidence="2" type="ORF">B0A55_11213</name>
</gene>
<dbReference type="EMBL" id="NAJQ01000499">
    <property type="protein sequence ID" value="TKA68557.1"/>
    <property type="molecule type" value="Genomic_DNA"/>
</dbReference>
<evidence type="ECO:0000313" key="2">
    <source>
        <dbReference type="EMBL" id="TKA68557.1"/>
    </source>
</evidence>
<name>A0A4U0WZ63_9PEZI</name>
<dbReference type="AlphaFoldDB" id="A0A4U0WZ63"/>
<dbReference type="Proteomes" id="UP000309340">
    <property type="component" value="Unassembled WGS sequence"/>
</dbReference>
<reference evidence="2 3" key="1">
    <citation type="submission" date="2017-03" db="EMBL/GenBank/DDBJ databases">
        <title>Genomes of endolithic fungi from Antarctica.</title>
        <authorList>
            <person name="Coleine C."/>
            <person name="Masonjones S."/>
            <person name="Stajich J.E."/>
        </authorList>
    </citation>
    <scope>NUCLEOTIDE SEQUENCE [LARGE SCALE GENOMIC DNA]</scope>
    <source>
        <strain evidence="2 3">CCFEE 5184</strain>
    </source>
</reference>
<sequence>MAHLRLARWLHIHKLYEELSRHIGGRDVDGFVVMIDADLGQTLSRPRALAQCGNPRNLELASIAERMMDHAGGSNGGGAEQRKSKNSMKRLRRVGQRLQRMVHRWGLGMMRLTDAAFARFIDIADRIEGHNIRAVSDAAAPVVQLFMDESPVLTILRIEAVEEDVLYSLARLSQDMQALFMNAEGL</sequence>
<feature type="region of interest" description="Disordered" evidence="1">
    <location>
        <begin position="71"/>
        <end position="90"/>
    </location>
</feature>
<proteinExistence type="predicted"/>
<evidence type="ECO:0000256" key="1">
    <source>
        <dbReference type="SAM" id="MobiDB-lite"/>
    </source>
</evidence>
<organism evidence="2 3">
    <name type="scientific">Friedmanniomyces simplex</name>
    <dbReference type="NCBI Taxonomy" id="329884"/>
    <lineage>
        <taxon>Eukaryota</taxon>
        <taxon>Fungi</taxon>
        <taxon>Dikarya</taxon>
        <taxon>Ascomycota</taxon>
        <taxon>Pezizomycotina</taxon>
        <taxon>Dothideomycetes</taxon>
        <taxon>Dothideomycetidae</taxon>
        <taxon>Mycosphaerellales</taxon>
        <taxon>Teratosphaeriaceae</taxon>
        <taxon>Friedmanniomyces</taxon>
    </lineage>
</organism>
<dbReference type="OrthoDB" id="3895705at2759"/>